<gene>
    <name evidence="1" type="ORF">G3I43_23465</name>
</gene>
<organism evidence="1">
    <name type="scientific">Streptomyces anulatus</name>
    <name type="common">Streptomyces chrysomallus</name>
    <dbReference type="NCBI Taxonomy" id="1892"/>
    <lineage>
        <taxon>Bacteria</taxon>
        <taxon>Bacillati</taxon>
        <taxon>Actinomycetota</taxon>
        <taxon>Actinomycetes</taxon>
        <taxon>Kitasatosporales</taxon>
        <taxon>Streptomycetaceae</taxon>
        <taxon>Streptomyces</taxon>
    </lineage>
</organism>
<feature type="non-terminal residue" evidence="1">
    <location>
        <position position="1"/>
    </location>
</feature>
<accession>A0A6G3SW55</accession>
<proteinExistence type="predicted"/>
<dbReference type="GO" id="GO:0016301">
    <property type="term" value="F:kinase activity"/>
    <property type="evidence" value="ECO:0007669"/>
    <property type="project" value="UniProtKB-KW"/>
</dbReference>
<keyword evidence="1" id="KW-0418">Kinase</keyword>
<evidence type="ECO:0000313" key="1">
    <source>
        <dbReference type="EMBL" id="NEB87110.1"/>
    </source>
</evidence>
<reference evidence="1" key="1">
    <citation type="submission" date="2020-01" db="EMBL/GenBank/DDBJ databases">
        <title>Insect and environment-associated Actinomycetes.</title>
        <authorList>
            <person name="Currrie C."/>
            <person name="Chevrette M."/>
            <person name="Carlson C."/>
            <person name="Stubbendieck R."/>
            <person name="Wendt-Pienkowski E."/>
        </authorList>
    </citation>
    <scope>NUCLEOTIDE SEQUENCE</scope>
    <source>
        <strain evidence="1">SID505</strain>
    </source>
</reference>
<dbReference type="Gene3D" id="3.30.420.40">
    <property type="match status" value="1"/>
</dbReference>
<protein>
    <submittedName>
        <fullName evidence="1">Carbohydrate kinase</fullName>
    </submittedName>
</protein>
<sequence>RAETAFGAALLAATGTLHEDLAASAAAMVRGGALVEPVPEERPALDDAHGRFVVALRERGWLDDD</sequence>
<dbReference type="AlphaFoldDB" id="A0A6G3SW55"/>
<name>A0A6G3SW55_STRAQ</name>
<keyword evidence="1" id="KW-0808">Transferase</keyword>
<dbReference type="EMBL" id="JAAGMK010000668">
    <property type="protein sequence ID" value="NEB87110.1"/>
    <property type="molecule type" value="Genomic_DNA"/>
</dbReference>
<comment type="caution">
    <text evidence="1">The sequence shown here is derived from an EMBL/GenBank/DDBJ whole genome shotgun (WGS) entry which is preliminary data.</text>
</comment>